<protein>
    <recommendedName>
        <fullName evidence="3">DDE-1 domain-containing protein</fullName>
    </recommendedName>
</protein>
<organism evidence="1 2">
    <name type="scientific">Thelohanellus kitauei</name>
    <name type="common">Myxosporean</name>
    <dbReference type="NCBI Taxonomy" id="669202"/>
    <lineage>
        <taxon>Eukaryota</taxon>
        <taxon>Metazoa</taxon>
        <taxon>Cnidaria</taxon>
        <taxon>Myxozoa</taxon>
        <taxon>Myxosporea</taxon>
        <taxon>Bivalvulida</taxon>
        <taxon>Platysporina</taxon>
        <taxon>Myxobolidae</taxon>
        <taxon>Thelohanellus</taxon>
    </lineage>
</organism>
<keyword evidence="2" id="KW-1185">Reference proteome</keyword>
<accession>A0A0C2IHI2</accession>
<evidence type="ECO:0000313" key="2">
    <source>
        <dbReference type="Proteomes" id="UP000031668"/>
    </source>
</evidence>
<proteinExistence type="predicted"/>
<name>A0A0C2IHI2_THEKT</name>
<evidence type="ECO:0008006" key="3">
    <source>
        <dbReference type="Google" id="ProtNLM"/>
    </source>
</evidence>
<evidence type="ECO:0000313" key="1">
    <source>
        <dbReference type="EMBL" id="KII64779.1"/>
    </source>
</evidence>
<gene>
    <name evidence="1" type="ORF">RF11_14504</name>
</gene>
<comment type="caution">
    <text evidence="1">The sequence shown here is derived from an EMBL/GenBank/DDBJ whole genome shotgun (WGS) entry which is preliminary data.</text>
</comment>
<sequence length="113" mass="12890">MDRRNEGRKGTIINLKNAYYFGAESWIRDAPPAVIKDYEAKDILHSDETGLCSPALPEGTLSFKNSERAACKMAKEQATLVCMQHGREREAEATYYWKKQNPNVFQEREDASC</sequence>
<dbReference type="EMBL" id="JWZT01004098">
    <property type="protein sequence ID" value="KII64779.1"/>
    <property type="molecule type" value="Genomic_DNA"/>
</dbReference>
<reference evidence="1 2" key="1">
    <citation type="journal article" date="2014" name="Genome Biol. Evol.">
        <title>The genome of the myxosporean Thelohanellus kitauei shows adaptations to nutrient acquisition within its fish host.</title>
        <authorList>
            <person name="Yang Y."/>
            <person name="Xiong J."/>
            <person name="Zhou Z."/>
            <person name="Huo F."/>
            <person name="Miao W."/>
            <person name="Ran C."/>
            <person name="Liu Y."/>
            <person name="Zhang J."/>
            <person name="Feng J."/>
            <person name="Wang M."/>
            <person name="Wang M."/>
            <person name="Wang L."/>
            <person name="Yao B."/>
        </authorList>
    </citation>
    <scope>NUCLEOTIDE SEQUENCE [LARGE SCALE GENOMIC DNA]</scope>
    <source>
        <strain evidence="1">Wuqing</strain>
    </source>
</reference>
<dbReference type="Proteomes" id="UP000031668">
    <property type="component" value="Unassembled WGS sequence"/>
</dbReference>
<dbReference type="AlphaFoldDB" id="A0A0C2IHI2"/>